<evidence type="ECO:0000313" key="1">
    <source>
        <dbReference type="EMBL" id="RRT67424.1"/>
    </source>
</evidence>
<reference evidence="1 2" key="1">
    <citation type="journal article" date="2014" name="Agronomy (Basel)">
        <title>A Draft Genome Sequence for Ensete ventricosum, the Drought-Tolerant Tree Against Hunger.</title>
        <authorList>
            <person name="Harrison J."/>
            <person name="Moore K.A."/>
            <person name="Paszkiewicz K."/>
            <person name="Jones T."/>
            <person name="Grant M."/>
            <person name="Ambacheew D."/>
            <person name="Muzemil S."/>
            <person name="Studholme D.J."/>
        </authorList>
    </citation>
    <scope>NUCLEOTIDE SEQUENCE [LARGE SCALE GENOMIC DNA]</scope>
</reference>
<proteinExistence type="predicted"/>
<protein>
    <submittedName>
        <fullName evidence="1">Uncharacterized protein</fullName>
    </submittedName>
</protein>
<organism evidence="1 2">
    <name type="scientific">Ensete ventricosum</name>
    <name type="common">Abyssinian banana</name>
    <name type="synonym">Musa ensete</name>
    <dbReference type="NCBI Taxonomy" id="4639"/>
    <lineage>
        <taxon>Eukaryota</taxon>
        <taxon>Viridiplantae</taxon>
        <taxon>Streptophyta</taxon>
        <taxon>Embryophyta</taxon>
        <taxon>Tracheophyta</taxon>
        <taxon>Spermatophyta</taxon>
        <taxon>Magnoliopsida</taxon>
        <taxon>Liliopsida</taxon>
        <taxon>Zingiberales</taxon>
        <taxon>Musaceae</taxon>
        <taxon>Ensete</taxon>
    </lineage>
</organism>
<accession>A0A426ZU52</accession>
<gene>
    <name evidence="1" type="ORF">B296_00003677</name>
</gene>
<name>A0A426ZU52_ENSVE</name>
<dbReference type="Proteomes" id="UP000287651">
    <property type="component" value="Unassembled WGS sequence"/>
</dbReference>
<dbReference type="EMBL" id="AMZH03005049">
    <property type="protein sequence ID" value="RRT67424.1"/>
    <property type="molecule type" value="Genomic_DNA"/>
</dbReference>
<sequence>MLRDIIIFLKKLPEPSFTLTASPLPLLPLTHVVAALARRQPLCQGAATPTVDTSMGTAPAGAVAAGRRPYRRCLCPRAVVQPTAPARGLAMAMPGCPLQGLPSLQKRSKNA</sequence>
<comment type="caution">
    <text evidence="1">The sequence shown here is derived from an EMBL/GenBank/DDBJ whole genome shotgun (WGS) entry which is preliminary data.</text>
</comment>
<dbReference type="AlphaFoldDB" id="A0A426ZU52"/>
<evidence type="ECO:0000313" key="2">
    <source>
        <dbReference type="Proteomes" id="UP000287651"/>
    </source>
</evidence>